<keyword evidence="1" id="KW-1133">Transmembrane helix</keyword>
<dbReference type="EMBL" id="JAPDDR010000002">
    <property type="protein sequence ID" value="MCW1912610.1"/>
    <property type="molecule type" value="Genomic_DNA"/>
</dbReference>
<accession>A0ABT3FYE4</accession>
<feature type="domain" description="DUF2062" evidence="2">
    <location>
        <begin position="32"/>
        <end position="176"/>
    </location>
</feature>
<proteinExistence type="predicted"/>
<dbReference type="InterPro" id="IPR018639">
    <property type="entry name" value="DUF2062"/>
</dbReference>
<reference evidence="3" key="1">
    <citation type="submission" date="2022-10" db="EMBL/GenBank/DDBJ databases">
        <title>Luteolibacter sp. GHJ8, whole genome shotgun sequencing project.</title>
        <authorList>
            <person name="Zhao G."/>
            <person name="Shen L."/>
        </authorList>
    </citation>
    <scope>NUCLEOTIDE SEQUENCE</scope>
    <source>
        <strain evidence="3">GHJ8</strain>
    </source>
</reference>
<feature type="transmembrane region" description="Helical" evidence="1">
    <location>
        <begin position="47"/>
        <end position="68"/>
    </location>
</feature>
<dbReference type="Proteomes" id="UP001165653">
    <property type="component" value="Unassembled WGS sequence"/>
</dbReference>
<dbReference type="RefSeq" id="WP_264511184.1">
    <property type="nucleotide sequence ID" value="NZ_JAPDDR010000002.1"/>
</dbReference>
<protein>
    <submittedName>
        <fullName evidence="3">DUF2062 domain-containing protein</fullName>
    </submittedName>
</protein>
<evidence type="ECO:0000313" key="4">
    <source>
        <dbReference type="Proteomes" id="UP001165653"/>
    </source>
</evidence>
<comment type="caution">
    <text evidence="3">The sequence shown here is derived from an EMBL/GenBank/DDBJ whole genome shotgun (WGS) entry which is preliminary data.</text>
</comment>
<evidence type="ECO:0000313" key="3">
    <source>
        <dbReference type="EMBL" id="MCW1912610.1"/>
    </source>
</evidence>
<keyword evidence="1" id="KW-0812">Transmembrane</keyword>
<evidence type="ECO:0000256" key="1">
    <source>
        <dbReference type="SAM" id="Phobius"/>
    </source>
</evidence>
<dbReference type="Pfam" id="PF09835">
    <property type="entry name" value="DUF2062"/>
    <property type="match status" value="1"/>
</dbReference>
<keyword evidence="1" id="KW-0472">Membrane</keyword>
<evidence type="ECO:0000259" key="2">
    <source>
        <dbReference type="Pfam" id="PF09835"/>
    </source>
</evidence>
<keyword evidence="4" id="KW-1185">Reference proteome</keyword>
<feature type="transmembrane region" description="Helical" evidence="1">
    <location>
        <begin position="153"/>
        <end position="178"/>
    </location>
</feature>
<dbReference type="PANTHER" id="PTHR40547:SF1">
    <property type="entry name" value="SLL0298 PROTEIN"/>
    <property type="match status" value="1"/>
</dbReference>
<sequence>MKRRYLWLVRRAYRALRHPRLRHREWWQDVTHALFERRLWMPCRDTVASGLAIGMFFAVMPVPLQMLFAGVAAMKFRANVPIAMTCCWLSNPVTNLPLFLGQFWLGAKISQTLGLNLPDIQWFKNFLIWLMGQESENERSLLDTIRHGNTGDFFLGALASGILLAALAYPLVHLFSAIMPHHLPARKHATTKVSSFMRKIKAQRDARKEAKKAQKEAPKAL</sequence>
<organism evidence="3 4">
    <name type="scientific">Luteolibacter rhizosphaerae</name>
    <dbReference type="NCBI Taxonomy" id="2989719"/>
    <lineage>
        <taxon>Bacteria</taxon>
        <taxon>Pseudomonadati</taxon>
        <taxon>Verrucomicrobiota</taxon>
        <taxon>Verrucomicrobiia</taxon>
        <taxon>Verrucomicrobiales</taxon>
        <taxon>Verrucomicrobiaceae</taxon>
        <taxon>Luteolibacter</taxon>
    </lineage>
</organism>
<gene>
    <name evidence="3" type="ORF">OJ996_03425</name>
</gene>
<name>A0ABT3FYE4_9BACT</name>
<dbReference type="PANTHER" id="PTHR40547">
    <property type="entry name" value="SLL0298 PROTEIN"/>
    <property type="match status" value="1"/>
</dbReference>